<evidence type="ECO:0000313" key="3">
    <source>
        <dbReference type="EMBL" id="ESZ89862.1"/>
    </source>
</evidence>
<evidence type="ECO:0000313" key="4">
    <source>
        <dbReference type="Proteomes" id="UP000019487"/>
    </source>
</evidence>
<feature type="compositionally biased region" description="Basic residues" evidence="2">
    <location>
        <begin position="1"/>
        <end position="10"/>
    </location>
</feature>
<sequence length="579" mass="65227">MTSNKHKKSTPQKSPQKSSPHKPHEQHKSHKSPQKKVAPLKTLPKPILPQKHAGVARPILPPTRRLLFLQNSNQSNKQPFSSPPPVKKDHLKTKKHTLSSPATKLSDDRPFKKQRLSSPSPAKRSKIVTTEQTKVERENMSTPSDDDEDEDENEDSTPSPPSRKGKANTNRGAPGSHKKTSLSVAIPPKAAVSVVIPAKQYPPSPFSTIQPNSMAINKIDISVLRLEKEELQKRLDASVQQVRDLKYDARNWEDRFKTAENANHVLRKNMNADARHHKEVTATAGSVLHECDTLNQNNAKLKQELLACKAKNKKDMDQQGETHKQNLELANKLNHKLKLSETDRRHLETKVALLEEDLRRWHRAEIENIKAPPSEKNRLALLGKQIAQLSENKEELSHQVTQLNKDKEELTHQITHLQHQLQHKEALTFQINQLHEDIQFKDDLASQATRTHALETEALVQQITHLKSRLQDQSLITQEIHNLREEILDKNEEIDILSEDQRKLVNEAAQGQHLNRQKDVGLEKMGLLVAGWTMKWRALGYGDAGEGADGDADGDGMGGKIKIPGVQGMAVCVNGVRMD</sequence>
<feature type="region of interest" description="Disordered" evidence="2">
    <location>
        <begin position="1"/>
        <end position="183"/>
    </location>
</feature>
<dbReference type="OrthoDB" id="3563512at2759"/>
<feature type="coiled-coil region" evidence="1">
    <location>
        <begin position="221"/>
        <end position="427"/>
    </location>
</feature>
<evidence type="ECO:0000256" key="1">
    <source>
        <dbReference type="SAM" id="Coils"/>
    </source>
</evidence>
<keyword evidence="1" id="KW-0175">Coiled coil</keyword>
<dbReference type="HOGENOM" id="CLU_471052_0_0_1"/>
<dbReference type="AlphaFoldDB" id="W9BZ76"/>
<keyword evidence="4" id="KW-1185">Reference proteome</keyword>
<comment type="caution">
    <text evidence="3">The sequence shown here is derived from an EMBL/GenBank/DDBJ whole genome shotgun (WGS) entry which is preliminary data.</text>
</comment>
<dbReference type="Proteomes" id="UP000019487">
    <property type="component" value="Unassembled WGS sequence"/>
</dbReference>
<reference evidence="3 4" key="1">
    <citation type="journal article" date="2014" name="Genome Announc.">
        <title>Draft genome sequence of Sclerotinia borealis, a psychrophilic plant pathogenic fungus.</title>
        <authorList>
            <person name="Mardanov A.V."/>
            <person name="Beletsky A.V."/>
            <person name="Kadnikov V.V."/>
            <person name="Ignatov A.N."/>
            <person name="Ravin N.V."/>
        </authorList>
    </citation>
    <scope>NUCLEOTIDE SEQUENCE [LARGE SCALE GENOMIC DNA]</scope>
    <source>
        <strain evidence="4">F-4157</strain>
    </source>
</reference>
<feature type="compositionally biased region" description="Acidic residues" evidence="2">
    <location>
        <begin position="144"/>
        <end position="155"/>
    </location>
</feature>
<protein>
    <submittedName>
        <fullName evidence="3">Uncharacterized protein</fullName>
    </submittedName>
</protein>
<organism evidence="3 4">
    <name type="scientific">Sclerotinia borealis (strain F-4128)</name>
    <dbReference type="NCBI Taxonomy" id="1432307"/>
    <lineage>
        <taxon>Eukaryota</taxon>
        <taxon>Fungi</taxon>
        <taxon>Dikarya</taxon>
        <taxon>Ascomycota</taxon>
        <taxon>Pezizomycotina</taxon>
        <taxon>Leotiomycetes</taxon>
        <taxon>Helotiales</taxon>
        <taxon>Sclerotiniaceae</taxon>
        <taxon>Sclerotinia</taxon>
    </lineage>
</organism>
<dbReference type="EMBL" id="AYSA01000751">
    <property type="protein sequence ID" value="ESZ89862.1"/>
    <property type="molecule type" value="Genomic_DNA"/>
</dbReference>
<evidence type="ECO:0000256" key="2">
    <source>
        <dbReference type="SAM" id="MobiDB-lite"/>
    </source>
</evidence>
<feature type="compositionally biased region" description="Basic residues" evidence="2">
    <location>
        <begin position="19"/>
        <end position="34"/>
    </location>
</feature>
<feature type="compositionally biased region" description="Polar residues" evidence="2">
    <location>
        <begin position="69"/>
        <end position="80"/>
    </location>
</feature>
<name>W9BZ76_SCLBF</name>
<accession>W9BZ76</accession>
<gene>
    <name evidence="3" type="ORF">SBOR_9758</name>
</gene>
<proteinExistence type="predicted"/>